<organism evidence="3 4">
    <name type="scientific">Micromonospora sonneratiae</name>
    <dbReference type="NCBI Taxonomy" id="1184706"/>
    <lineage>
        <taxon>Bacteria</taxon>
        <taxon>Bacillati</taxon>
        <taxon>Actinomycetota</taxon>
        <taxon>Actinomycetes</taxon>
        <taxon>Micromonosporales</taxon>
        <taxon>Micromonosporaceae</taxon>
        <taxon>Micromonospora</taxon>
    </lineage>
</organism>
<comment type="caution">
    <text evidence="3">The sequence shown here is derived from an EMBL/GenBank/DDBJ whole genome shotgun (WGS) entry which is preliminary data.</text>
</comment>
<dbReference type="Proteomes" id="UP001597260">
    <property type="component" value="Unassembled WGS sequence"/>
</dbReference>
<name>A0ABW3YJY9_9ACTN</name>
<protein>
    <submittedName>
        <fullName evidence="3">Uncharacterized protein</fullName>
    </submittedName>
</protein>
<feature type="compositionally biased region" description="Low complexity" evidence="1">
    <location>
        <begin position="63"/>
        <end position="74"/>
    </location>
</feature>
<keyword evidence="2" id="KW-0732">Signal</keyword>
<evidence type="ECO:0000313" key="4">
    <source>
        <dbReference type="Proteomes" id="UP001597260"/>
    </source>
</evidence>
<dbReference type="RefSeq" id="WP_377573152.1">
    <property type="nucleotide sequence ID" value="NZ_JBHTMP010000036.1"/>
</dbReference>
<dbReference type="EMBL" id="JBHTMP010000036">
    <property type="protein sequence ID" value="MFD1323721.1"/>
    <property type="molecule type" value="Genomic_DNA"/>
</dbReference>
<feature type="signal peptide" evidence="2">
    <location>
        <begin position="1"/>
        <end position="22"/>
    </location>
</feature>
<proteinExistence type="predicted"/>
<reference evidence="4" key="1">
    <citation type="journal article" date="2019" name="Int. J. Syst. Evol. Microbiol.">
        <title>The Global Catalogue of Microorganisms (GCM) 10K type strain sequencing project: providing services to taxonomists for standard genome sequencing and annotation.</title>
        <authorList>
            <consortium name="The Broad Institute Genomics Platform"/>
            <consortium name="The Broad Institute Genome Sequencing Center for Infectious Disease"/>
            <person name="Wu L."/>
            <person name="Ma J."/>
        </authorList>
    </citation>
    <scope>NUCLEOTIDE SEQUENCE [LARGE SCALE GENOMIC DNA]</scope>
    <source>
        <strain evidence="4">JCM 31037</strain>
    </source>
</reference>
<gene>
    <name evidence="3" type="ORF">ACFQ4H_21775</name>
</gene>
<evidence type="ECO:0000313" key="3">
    <source>
        <dbReference type="EMBL" id="MFD1323721.1"/>
    </source>
</evidence>
<keyword evidence="4" id="KW-1185">Reference proteome</keyword>
<feature type="chain" id="PRO_5046086904" evidence="2">
    <location>
        <begin position="23"/>
        <end position="186"/>
    </location>
</feature>
<evidence type="ECO:0000256" key="2">
    <source>
        <dbReference type="SAM" id="SignalP"/>
    </source>
</evidence>
<dbReference type="PROSITE" id="PS51257">
    <property type="entry name" value="PROKAR_LIPOPROTEIN"/>
    <property type="match status" value="1"/>
</dbReference>
<accession>A0ABW3YJY9</accession>
<evidence type="ECO:0000256" key="1">
    <source>
        <dbReference type="SAM" id="MobiDB-lite"/>
    </source>
</evidence>
<feature type="region of interest" description="Disordered" evidence="1">
    <location>
        <begin position="28"/>
        <end position="78"/>
    </location>
</feature>
<sequence>MSIRRWRYVLPLLAASALVVTAAAGCTGAETPSQPAGGPPTPVVGGTGPSPGSPEGFPPTPTGTPAGQPPSAGGSEVTIVRSGGFAGVWQSVTAGTDGKWTFYNQPNSRDAQNGTLTVGQRTKLRSLLADPALTAEARQRPGSPNCADGFSYTLTTGALTVSWLDCGSSPKTAGAVVQLLADTTPF</sequence>